<dbReference type="GO" id="GO:0005524">
    <property type="term" value="F:ATP binding"/>
    <property type="evidence" value="ECO:0007669"/>
    <property type="project" value="UniProtKB-KW"/>
</dbReference>
<feature type="domain" description="AAA+ ATPase" evidence="2">
    <location>
        <begin position="185"/>
        <end position="376"/>
    </location>
</feature>
<proteinExistence type="predicted"/>
<evidence type="ECO:0000313" key="3">
    <source>
        <dbReference type="EMBL" id="QPC81459.1"/>
    </source>
</evidence>
<dbReference type="SUPFAM" id="SSF52540">
    <property type="entry name" value="P-loop containing nucleoside triphosphate hydrolases"/>
    <property type="match status" value="1"/>
</dbReference>
<reference evidence="3 4" key="1">
    <citation type="submission" date="2020-02" db="EMBL/GenBank/DDBJ databases">
        <authorList>
            <person name="Zheng R.K."/>
            <person name="Sun C.M."/>
        </authorList>
    </citation>
    <scope>NUCLEOTIDE SEQUENCE [LARGE SCALE GENOMIC DNA]</scope>
    <source>
        <strain evidence="4">rifampicinis</strain>
    </source>
</reference>
<keyword evidence="3" id="KW-0547">Nucleotide-binding</keyword>
<name>A0A7S8E6V9_9CHLR</name>
<dbReference type="KEGG" id="pmet:G4Y79_17410"/>
<dbReference type="InterPro" id="IPR027417">
    <property type="entry name" value="P-loop_NTPase"/>
</dbReference>
<gene>
    <name evidence="3" type="ORF">G4Y79_17410</name>
</gene>
<evidence type="ECO:0000313" key="4">
    <source>
        <dbReference type="Proteomes" id="UP000594468"/>
    </source>
</evidence>
<feature type="compositionally biased region" description="Basic and acidic residues" evidence="1">
    <location>
        <begin position="1"/>
        <end position="12"/>
    </location>
</feature>
<sequence>MSNIKSLRDQPNRRRRTGPLPQPERAVTGELQFDGWAPPSLRQLEDTGLSKLAVADLILKALYFRGDLVGHQIAEVLRLPFNGVLDSVVEFLKREKLIEVLGSGGIGEASYRYAIASKGIERAIDALQRTMYAGAAPVPLNVYIESLKAQNRKDRLVKEQDMLAVMENLIVSKDMLDKIGPAANSGTSIFLYGPPGNGKTTMSEAIGRAILGDDMWIPYAVDVDGQIIQVFDSVNHELSDNQTPLKYGTGSMADPRWVRIKRPVIVVGGELTMESLDLIYDPINKFYEAPYQVKANGGLFLIDDFGRQQVRPQELLNRWIVPLEKKYDFLTLNNGRKIEIPFNVLIIFSTNMDPKDLVDDAFLRRIKYKIEVGNPTLDQYRELFELMCRIKNIPFDKDGMIYLIKEWYRKFNRDLRFVHPRDILSQMVDIASYLGRPVTMADTDLIDRAAESYFVEL</sequence>
<organism evidence="3 4">
    <name type="scientific">Phototrophicus methaneseepsis</name>
    <dbReference type="NCBI Taxonomy" id="2710758"/>
    <lineage>
        <taxon>Bacteria</taxon>
        <taxon>Bacillati</taxon>
        <taxon>Chloroflexota</taxon>
        <taxon>Candidatus Thermofontia</taxon>
        <taxon>Phototrophicales</taxon>
        <taxon>Phototrophicaceae</taxon>
        <taxon>Phototrophicus</taxon>
    </lineage>
</organism>
<evidence type="ECO:0000259" key="2">
    <source>
        <dbReference type="SMART" id="SM00382"/>
    </source>
</evidence>
<protein>
    <submittedName>
        <fullName evidence="3">ATP-binding protein</fullName>
    </submittedName>
</protein>
<keyword evidence="3" id="KW-0067">ATP-binding</keyword>
<dbReference type="Gene3D" id="3.40.50.300">
    <property type="entry name" value="P-loop containing nucleotide triphosphate hydrolases"/>
    <property type="match status" value="1"/>
</dbReference>
<dbReference type="AlphaFoldDB" id="A0A7S8E6V9"/>
<dbReference type="RefSeq" id="WP_195169532.1">
    <property type="nucleotide sequence ID" value="NZ_CP062983.1"/>
</dbReference>
<accession>A0A7S8E6V9</accession>
<dbReference type="InterPro" id="IPR003593">
    <property type="entry name" value="AAA+_ATPase"/>
</dbReference>
<dbReference type="EMBL" id="CP062983">
    <property type="protein sequence ID" value="QPC81459.1"/>
    <property type="molecule type" value="Genomic_DNA"/>
</dbReference>
<dbReference type="SMART" id="SM00382">
    <property type="entry name" value="AAA"/>
    <property type="match status" value="1"/>
</dbReference>
<keyword evidence="4" id="KW-1185">Reference proteome</keyword>
<evidence type="ECO:0000256" key="1">
    <source>
        <dbReference type="SAM" id="MobiDB-lite"/>
    </source>
</evidence>
<feature type="region of interest" description="Disordered" evidence="1">
    <location>
        <begin position="1"/>
        <end position="24"/>
    </location>
</feature>
<dbReference type="Proteomes" id="UP000594468">
    <property type="component" value="Chromosome"/>
</dbReference>